<accession>A0ABR4IIM3</accession>
<proteinExistence type="predicted"/>
<gene>
    <name evidence="2" type="ORF">BDW59DRAFT_63195</name>
</gene>
<comment type="caution">
    <text evidence="2">The sequence shown here is derived from an EMBL/GenBank/DDBJ whole genome shotgun (WGS) entry which is preliminary data.</text>
</comment>
<protein>
    <recommendedName>
        <fullName evidence="4">Secreted protein</fullName>
    </recommendedName>
</protein>
<evidence type="ECO:0000313" key="3">
    <source>
        <dbReference type="Proteomes" id="UP001610335"/>
    </source>
</evidence>
<dbReference type="Proteomes" id="UP001610335">
    <property type="component" value="Unassembled WGS sequence"/>
</dbReference>
<keyword evidence="3" id="KW-1185">Reference proteome</keyword>
<feature type="chain" id="PRO_5045517076" description="Secreted protein" evidence="1">
    <location>
        <begin position="19"/>
        <end position="207"/>
    </location>
</feature>
<dbReference type="EMBL" id="JBFXLS010000029">
    <property type="protein sequence ID" value="KAL2826707.1"/>
    <property type="molecule type" value="Genomic_DNA"/>
</dbReference>
<reference evidence="2 3" key="1">
    <citation type="submission" date="2024-07" db="EMBL/GenBank/DDBJ databases">
        <title>Section-level genome sequencing and comparative genomics of Aspergillus sections Usti and Cavernicolus.</title>
        <authorList>
            <consortium name="Lawrence Berkeley National Laboratory"/>
            <person name="Nybo J.L."/>
            <person name="Vesth T.C."/>
            <person name="Theobald S."/>
            <person name="Frisvad J.C."/>
            <person name="Larsen T.O."/>
            <person name="Kjaerboelling I."/>
            <person name="Rothschild-Mancinelli K."/>
            <person name="Lyhne E.K."/>
            <person name="Kogle M.E."/>
            <person name="Barry K."/>
            <person name="Clum A."/>
            <person name="Na H."/>
            <person name="Ledsgaard L."/>
            <person name="Lin J."/>
            <person name="Lipzen A."/>
            <person name="Kuo A."/>
            <person name="Riley R."/>
            <person name="Mondo S."/>
            <person name="LaButti K."/>
            <person name="Haridas S."/>
            <person name="Pangalinan J."/>
            <person name="Salamov A.A."/>
            <person name="Simmons B.A."/>
            <person name="Magnuson J.K."/>
            <person name="Chen J."/>
            <person name="Drula E."/>
            <person name="Henrissat B."/>
            <person name="Wiebenga A."/>
            <person name="Lubbers R.J."/>
            <person name="Gomes A.C."/>
            <person name="Makela M.R."/>
            <person name="Stajich J."/>
            <person name="Grigoriev I.V."/>
            <person name="Mortensen U.H."/>
            <person name="De vries R.P."/>
            <person name="Baker S.E."/>
            <person name="Andersen M.R."/>
        </authorList>
    </citation>
    <scope>NUCLEOTIDE SEQUENCE [LARGE SCALE GENOMIC DNA]</scope>
    <source>
        <strain evidence="2 3">CBS 600.67</strain>
    </source>
</reference>
<name>A0ABR4IIM3_9EURO</name>
<dbReference type="PANTHER" id="PTHR35605">
    <property type="entry name" value="ECP2 EFFECTOR PROTEIN DOMAIN-CONTAINING PROTEIN-RELATED"/>
    <property type="match status" value="1"/>
</dbReference>
<evidence type="ECO:0000313" key="2">
    <source>
        <dbReference type="EMBL" id="KAL2826707.1"/>
    </source>
</evidence>
<keyword evidence="1" id="KW-0732">Signal</keyword>
<evidence type="ECO:0000256" key="1">
    <source>
        <dbReference type="SAM" id="SignalP"/>
    </source>
</evidence>
<feature type="signal peptide" evidence="1">
    <location>
        <begin position="1"/>
        <end position="18"/>
    </location>
</feature>
<dbReference type="PANTHER" id="PTHR35605:SF1">
    <property type="entry name" value="ECP2 EFFECTOR PROTEIN DOMAIN-CONTAINING PROTEIN-RELATED"/>
    <property type="match status" value="1"/>
</dbReference>
<organism evidence="2 3">
    <name type="scientific">Aspergillus cavernicola</name>
    <dbReference type="NCBI Taxonomy" id="176166"/>
    <lineage>
        <taxon>Eukaryota</taxon>
        <taxon>Fungi</taxon>
        <taxon>Dikarya</taxon>
        <taxon>Ascomycota</taxon>
        <taxon>Pezizomycotina</taxon>
        <taxon>Eurotiomycetes</taxon>
        <taxon>Eurotiomycetidae</taxon>
        <taxon>Eurotiales</taxon>
        <taxon>Aspergillaceae</taxon>
        <taxon>Aspergillus</taxon>
        <taxon>Aspergillus subgen. Nidulantes</taxon>
    </lineage>
</organism>
<evidence type="ECO:0008006" key="4">
    <source>
        <dbReference type="Google" id="ProtNLM"/>
    </source>
</evidence>
<sequence>MKLFTILTLPSLYSLSHALSAPIKGYGIWEPEWEVEALPGHTLKSRGTIEEVRSELLRINPDWDSHYVVERSLEQRDQSSSSSWSSEFSKRADFYEDGYLKCGVYTEADVGDVWTGINYLGGVQGRPGNGPGPGNCGRVSCGYDAAIWWCNDSPQAKQLESYDSIADGATAILQSCARDGGFSWDNKVSGQAFHYTNWNVIVRREEC</sequence>